<keyword evidence="3" id="KW-1185">Reference proteome</keyword>
<protein>
    <submittedName>
        <fullName evidence="2">Uncharacterized protein</fullName>
    </submittedName>
</protein>
<organism evidence="2 3">
    <name type="scientific">Spiroplasma clarkii</name>
    <dbReference type="NCBI Taxonomy" id="2139"/>
    <lineage>
        <taxon>Bacteria</taxon>
        <taxon>Bacillati</taxon>
        <taxon>Mycoplasmatota</taxon>
        <taxon>Mollicutes</taxon>
        <taxon>Entomoplasmatales</taxon>
        <taxon>Spiroplasmataceae</taxon>
        <taxon>Spiroplasma</taxon>
    </lineage>
</organism>
<feature type="signal peptide" evidence="1">
    <location>
        <begin position="1"/>
        <end position="21"/>
    </location>
</feature>
<dbReference type="EMBL" id="CP024870">
    <property type="protein sequence ID" value="ATX71331.1"/>
    <property type="molecule type" value="Genomic_DNA"/>
</dbReference>
<gene>
    <name evidence="2" type="ORF">SCLAR_v1c10310</name>
</gene>
<feature type="chain" id="PRO_5014784717" evidence="1">
    <location>
        <begin position="22"/>
        <end position="742"/>
    </location>
</feature>
<sequence length="742" mass="85882">MLKTKLLASLCFTSFAVPTAAAVPVGINYNEKIQAIYEEVKYNSQFLREGSTYKYNGKEYKSENEILKELLAQNPISEITTSSDPQKILLDYATGKIDGDRIYGTNQKDFIQVARNFYGKTILPNCVESDGVGGCIQSEKTAYERALDSYINPGLTRFKYSYDNSLFYDSTEEAKIAYKNTSFNQPQKALMYYYNGRYYNAFNKNDFEKMKASMTKAYYYDASSLDNGNEKLNLNKSFAVSREDFAEVYANKLEADLNEVFSTKKGENIVENANQSVYTIEIEIGEDKDYFTVNGKGSDIYTIDEGTIKISSATNGKSIDKRKDVLTIEISGNKLMKKFDPAAFYSDFTSYATWEKGIEYGYDPDWGDDKLFDWYKKTFSICGESFTLKAATYEKWRPGYARTNLKDSTFKKNELANNVQFRLNSNIPKSVGYVLNKYINNTGKDLIDNFKDQLIFKSYIAMNYEVKLRLKDEIKKYLTDNPFDTFDSKVLVEDWIYSNSNISNFSVYTSKLIQEELLSEYKSIDPNEKFVLLDGYNISMTYDEWKNNFYLLDDTNNGSVNLQEKWFVSDTKTTLEDFSDLQGYNLSNTIEGAKQIQFDKQNPVLYKKVFLYNPNGELIAEDYNENDAVNYLKSVLNIKKSYVHKAEIKNIENSFTDFTDLISNGKYNVYTYKTNGQNLYFNSYENAILSYKNNINLIASVTTIYKKEFVYVYKDNNITKNFYWSNDQDLEQVVQEIYQLIY</sequence>
<proteinExistence type="predicted"/>
<evidence type="ECO:0000313" key="3">
    <source>
        <dbReference type="Proteomes" id="UP000231179"/>
    </source>
</evidence>
<name>A0A2K8KLS2_9MOLU</name>
<dbReference type="Proteomes" id="UP000231179">
    <property type="component" value="Chromosome"/>
</dbReference>
<reference evidence="2 3" key="1">
    <citation type="submission" date="2017-11" db="EMBL/GenBank/DDBJ databases">
        <title>Complete genome sequence of Spiroplasma clarkii CN-5 (DSM 19994).</title>
        <authorList>
            <person name="Tsai Y.-M."/>
            <person name="Chang A."/>
            <person name="Lo W.-S."/>
            <person name="Kuo C.-H."/>
        </authorList>
    </citation>
    <scope>NUCLEOTIDE SEQUENCE [LARGE SCALE GENOMIC DNA]</scope>
    <source>
        <strain evidence="2 3">CN-5</strain>
    </source>
</reference>
<keyword evidence="1" id="KW-0732">Signal</keyword>
<evidence type="ECO:0000313" key="2">
    <source>
        <dbReference type="EMBL" id="ATX71331.1"/>
    </source>
</evidence>
<accession>A0A2K8KLS2</accession>
<dbReference type="AlphaFoldDB" id="A0A2K8KLS2"/>
<evidence type="ECO:0000256" key="1">
    <source>
        <dbReference type="SAM" id="SignalP"/>
    </source>
</evidence>
<dbReference type="RefSeq" id="WP_100254871.1">
    <property type="nucleotide sequence ID" value="NZ_CP024870.1"/>
</dbReference>